<dbReference type="AlphaFoldDB" id="A0A1H9T315"/>
<dbReference type="EMBL" id="FOFR01000017">
    <property type="protein sequence ID" value="SER91635.1"/>
    <property type="molecule type" value="Genomic_DNA"/>
</dbReference>
<dbReference type="RefSeq" id="WP_089957189.1">
    <property type="nucleotide sequence ID" value="NZ_FOFR01000017.1"/>
</dbReference>
<evidence type="ECO:0000313" key="2">
    <source>
        <dbReference type="Proteomes" id="UP000199352"/>
    </source>
</evidence>
<reference evidence="2" key="1">
    <citation type="submission" date="2016-10" db="EMBL/GenBank/DDBJ databases">
        <authorList>
            <person name="Varghese N."/>
            <person name="Submissions S."/>
        </authorList>
    </citation>
    <scope>NUCLEOTIDE SEQUENCE [LARGE SCALE GENOMIC DNA]</scope>
    <source>
        <strain evidence="2">CGMCC 4.3525</strain>
    </source>
</reference>
<dbReference type="OrthoDB" id="3822696at2"/>
<sequence>MPEKYGPGARAALLRLMLENRAIPNTELVSQYKIRLQPKEREVLNSDGLLQTSKEARRLVHEITDKGRDWCRSDLRGGEPPTRSGPLARVHADVLQFVLRFLDERGLLTEAFSVRDLESLIRSVYEELAVEPQDWIRLARIRPRLNGAEKAEVDETLVKMMKTGTVHLAPESNTKVLTAEDHAAALRVGSEDLHLVAMEES</sequence>
<accession>A0A1H9T315</accession>
<proteinExistence type="predicted"/>
<name>A0A1H9T315_9PSEU</name>
<dbReference type="Proteomes" id="UP000199352">
    <property type="component" value="Unassembled WGS sequence"/>
</dbReference>
<protein>
    <submittedName>
        <fullName evidence="1">Uncharacterized protein</fullName>
    </submittedName>
</protein>
<keyword evidence="2" id="KW-1185">Reference proteome</keyword>
<gene>
    <name evidence="1" type="ORF">SAMN05216188_117126</name>
</gene>
<dbReference type="STRING" id="402600.SAMN05216188_117126"/>
<organism evidence="1 2">
    <name type="scientific">Lentzea xinjiangensis</name>
    <dbReference type="NCBI Taxonomy" id="402600"/>
    <lineage>
        <taxon>Bacteria</taxon>
        <taxon>Bacillati</taxon>
        <taxon>Actinomycetota</taxon>
        <taxon>Actinomycetes</taxon>
        <taxon>Pseudonocardiales</taxon>
        <taxon>Pseudonocardiaceae</taxon>
        <taxon>Lentzea</taxon>
    </lineage>
</organism>
<evidence type="ECO:0000313" key="1">
    <source>
        <dbReference type="EMBL" id="SER91635.1"/>
    </source>
</evidence>